<proteinExistence type="predicted"/>
<accession>A0A9P8IFU1</accession>
<comment type="caution">
    <text evidence="2">The sequence shown here is derived from an EMBL/GenBank/DDBJ whole genome shotgun (WGS) entry which is preliminary data.</text>
</comment>
<reference evidence="2" key="1">
    <citation type="journal article" date="2021" name="Mol. Plant Microbe Interact.">
        <title>Telomere to telomere genome assembly of Fusarium musae F31, causal agent of crown rot disease of banana.</title>
        <authorList>
            <person name="Degradi L."/>
            <person name="Tava V."/>
            <person name="Kunova A."/>
            <person name="Cortesi P."/>
            <person name="Saracchi M."/>
            <person name="Pasquali M."/>
        </authorList>
    </citation>
    <scope>NUCLEOTIDE SEQUENCE</scope>
    <source>
        <strain evidence="2">F31</strain>
    </source>
</reference>
<dbReference type="PROSITE" id="PS50181">
    <property type="entry name" value="FBOX"/>
    <property type="match status" value="1"/>
</dbReference>
<dbReference type="AlphaFoldDB" id="A0A9P8IFU1"/>
<evidence type="ECO:0000313" key="2">
    <source>
        <dbReference type="EMBL" id="KAG9494794.1"/>
    </source>
</evidence>
<organism evidence="2 3">
    <name type="scientific">Fusarium musae</name>
    <dbReference type="NCBI Taxonomy" id="1042133"/>
    <lineage>
        <taxon>Eukaryota</taxon>
        <taxon>Fungi</taxon>
        <taxon>Dikarya</taxon>
        <taxon>Ascomycota</taxon>
        <taxon>Pezizomycotina</taxon>
        <taxon>Sordariomycetes</taxon>
        <taxon>Hypocreomycetidae</taxon>
        <taxon>Hypocreales</taxon>
        <taxon>Nectriaceae</taxon>
        <taxon>Fusarium</taxon>
    </lineage>
</organism>
<dbReference type="GeneID" id="68321789"/>
<dbReference type="InterPro" id="IPR001810">
    <property type="entry name" value="F-box_dom"/>
</dbReference>
<gene>
    <name evidence="2" type="ORF">J7337_013933</name>
</gene>
<dbReference type="RefSeq" id="XP_044673794.1">
    <property type="nucleotide sequence ID" value="XM_044831408.1"/>
</dbReference>
<dbReference type="Proteomes" id="UP000827133">
    <property type="component" value="Unassembled WGS sequence"/>
</dbReference>
<feature type="domain" description="F-box" evidence="1">
    <location>
        <begin position="9"/>
        <end position="57"/>
    </location>
</feature>
<dbReference type="KEGG" id="fmu:J7337_013933"/>
<keyword evidence="3" id="KW-1185">Reference proteome</keyword>
<evidence type="ECO:0000259" key="1">
    <source>
        <dbReference type="PROSITE" id="PS50181"/>
    </source>
</evidence>
<dbReference type="EMBL" id="JAHBCI010000012">
    <property type="protein sequence ID" value="KAG9494794.1"/>
    <property type="molecule type" value="Genomic_DNA"/>
</dbReference>
<name>A0A9P8IFU1_9HYPO</name>
<protein>
    <recommendedName>
        <fullName evidence="1">F-box domain-containing protein</fullName>
    </recommendedName>
</protein>
<evidence type="ECO:0000313" key="3">
    <source>
        <dbReference type="Proteomes" id="UP000827133"/>
    </source>
</evidence>
<sequence length="522" mass="60293">MASSTPDISVILLKLPKEIHNAIYNFLESDDIKNLRLTCSAIAKLIPLSFDRIFISANSFNLKVFHAIADHNTLRHQVSEIVWDDARLRSGPELEEERENYRHNGDGDRAVTENGCPLWFKMGTHYHYQDREDFPSDYGFPDDLLSLDESWAYYKTLLEDQRQVIASNADIEAFKRGLRRFPSLKRVTVTPATHGRLGKPLYRTPMIRAFPRGFDYPLPEAWPCYKRSMPIDALPWMSQEDLPYQQTYGRECTAEAYRARWRGYRMVLRGLVEYGNHHVTELKIGGNEIQSGLNCRIFDQRCVEYDDLVALIKRPGFRYLSLDLFTGLLEHWDWDSYKSGLLHDALAEAKDIQHISICSTTDTAEGYPQQLQPDEIEENLVPLQTIFPIDHWPNLRHFGISHMLVQLDDLIDLLAALPQSLRSVELRHLAWGDDHGYDDLIRQMRHALDWRSRPTEERPTVHLVASASGNIGQGRFVEVDEAVYSFLYGEGINPFQDNPQTIYPGYGGVMRDMFDLKLKTPF</sequence>